<dbReference type="CDD" id="cd03801">
    <property type="entry name" value="GT4_PimA-like"/>
    <property type="match status" value="1"/>
</dbReference>
<dbReference type="Proteomes" id="UP000014113">
    <property type="component" value="Unassembled WGS sequence"/>
</dbReference>
<dbReference type="SUPFAM" id="SSF53756">
    <property type="entry name" value="UDP-Glycosyltransferase/glycogen phosphorylase"/>
    <property type="match status" value="1"/>
</dbReference>
<sequence length="417" mass="47305">MKRLVFLTARLPFPASSGRKNVMYNYCKILHETYGYDITVISYLEEGDDPNKKPDFINDVIVLPNVSAKKKIKNLMLKTFFQRKWPMQVSLFWDSLNAVRIKEVLDEIKPDVVIADMVRMTEYAREYQGYKIADLDDMLSIRYERQLSQDMASINPYGAYLYSLPKNVQKILSSSGMKTAILKSEVSLLKRYERNIAKSYNKIVFVADREAKILNNELKFDRAVAVPLGVDVEYYGEFFDKQEKNQHTIAFLGAMSVAHNEAGAIHFIRDIFPLIQERVSDAQFIVVGGGITDQLKKAAKGNDSVVFTGRVEDVRTEVGKCQVFVCPLTFGSGIKTKNLEAMAMGIPVVTTTIGAENINAIDGQDWLVADDDQAFANQVVRVMTDTCLSERLTRNGNSYVKENFTWNVAKERMKQIV</sequence>
<dbReference type="EMBL" id="ASWJ01000009">
    <property type="protein sequence ID" value="EOW80239.1"/>
    <property type="molecule type" value="Genomic_DNA"/>
</dbReference>
<comment type="caution">
    <text evidence="1">The sequence shown here is derived from an EMBL/GenBank/DDBJ whole genome shotgun (WGS) entry which is preliminary data.</text>
</comment>
<dbReference type="OrthoDB" id="267399at2"/>
<dbReference type="Pfam" id="PF13692">
    <property type="entry name" value="Glyco_trans_1_4"/>
    <property type="match status" value="1"/>
</dbReference>
<protein>
    <recommendedName>
        <fullName evidence="3">Glycosyltransferase subfamily 4-like N-terminal domain-containing protein</fullName>
    </recommendedName>
</protein>
<name>S1NHG2_9ENTE</name>
<evidence type="ECO:0000313" key="2">
    <source>
        <dbReference type="Proteomes" id="UP000014113"/>
    </source>
</evidence>
<dbReference type="STRING" id="1121865.OMW_01325"/>
<evidence type="ECO:0008006" key="3">
    <source>
        <dbReference type="Google" id="ProtNLM"/>
    </source>
</evidence>
<dbReference type="RefSeq" id="WP_016183466.1">
    <property type="nucleotide sequence ID" value="NZ_JXKI01000004.1"/>
</dbReference>
<proteinExistence type="predicted"/>
<reference evidence="1 2" key="1">
    <citation type="submission" date="2013-03" db="EMBL/GenBank/DDBJ databases">
        <title>The Genome Sequence of Enterococcus columbae ATCC_51263 (PacBio/Illumina hybrid assembly).</title>
        <authorList>
            <consortium name="The Broad Institute Genomics Platform"/>
            <consortium name="The Broad Institute Genome Sequencing Center for Infectious Disease"/>
            <person name="Earl A."/>
            <person name="Russ C."/>
            <person name="Gilmore M."/>
            <person name="Surin D."/>
            <person name="Walker B."/>
            <person name="Young S."/>
            <person name="Zeng Q."/>
            <person name="Gargeya S."/>
            <person name="Fitzgerald M."/>
            <person name="Haas B."/>
            <person name="Abouelleil A."/>
            <person name="Allen A.W."/>
            <person name="Alvarado L."/>
            <person name="Arachchi H.M."/>
            <person name="Berlin A.M."/>
            <person name="Chapman S.B."/>
            <person name="Gainer-Dewar J."/>
            <person name="Goldberg J."/>
            <person name="Griggs A."/>
            <person name="Gujja S."/>
            <person name="Hansen M."/>
            <person name="Howarth C."/>
            <person name="Imamovic A."/>
            <person name="Ireland A."/>
            <person name="Larimer J."/>
            <person name="McCowan C."/>
            <person name="Murphy C."/>
            <person name="Pearson M."/>
            <person name="Poon T.W."/>
            <person name="Priest M."/>
            <person name="Roberts A."/>
            <person name="Saif S."/>
            <person name="Shea T."/>
            <person name="Sisk P."/>
            <person name="Sykes S."/>
            <person name="Wortman J."/>
            <person name="Nusbaum C."/>
            <person name="Birren B."/>
        </authorList>
    </citation>
    <scope>NUCLEOTIDE SEQUENCE [LARGE SCALE GENOMIC DNA]</scope>
    <source>
        <strain evidence="1 2">ATCC 51263</strain>
    </source>
</reference>
<keyword evidence="2" id="KW-1185">Reference proteome</keyword>
<dbReference type="AlphaFoldDB" id="S1NHG2"/>
<dbReference type="PATRIC" id="fig|1121865.3.peg.1285"/>
<gene>
    <name evidence="1" type="ORF">I568_01939</name>
</gene>
<dbReference type="eggNOG" id="COG0438">
    <property type="taxonomic scope" value="Bacteria"/>
</dbReference>
<accession>S1NHG2</accession>
<evidence type="ECO:0000313" key="1">
    <source>
        <dbReference type="EMBL" id="EOW80239.1"/>
    </source>
</evidence>
<dbReference type="PANTHER" id="PTHR12526">
    <property type="entry name" value="GLYCOSYLTRANSFERASE"/>
    <property type="match status" value="1"/>
</dbReference>
<dbReference type="Gene3D" id="3.40.50.2000">
    <property type="entry name" value="Glycogen Phosphorylase B"/>
    <property type="match status" value="2"/>
</dbReference>
<organism evidence="1 2">
    <name type="scientific">Enterococcus columbae DSM 7374 = ATCC 51263</name>
    <dbReference type="NCBI Taxonomy" id="1121865"/>
    <lineage>
        <taxon>Bacteria</taxon>
        <taxon>Bacillati</taxon>
        <taxon>Bacillota</taxon>
        <taxon>Bacilli</taxon>
        <taxon>Lactobacillales</taxon>
        <taxon>Enterococcaceae</taxon>
        <taxon>Enterococcus</taxon>
    </lineage>
</organism>